<evidence type="ECO:0000259" key="1">
    <source>
        <dbReference type="PROSITE" id="PS51787"/>
    </source>
</evidence>
<dbReference type="InterPro" id="IPR003111">
    <property type="entry name" value="Lon_prtase_N"/>
</dbReference>
<dbReference type="SMART" id="SM00464">
    <property type="entry name" value="LON"/>
    <property type="match status" value="1"/>
</dbReference>
<name>A0A8J7WNE0_9ACTN</name>
<dbReference type="Pfam" id="PF02190">
    <property type="entry name" value="LON_substr_bdg"/>
    <property type="match status" value="1"/>
</dbReference>
<evidence type="ECO:0000313" key="2">
    <source>
        <dbReference type="EMBL" id="MBS2965576.1"/>
    </source>
</evidence>
<dbReference type="PROSITE" id="PS51787">
    <property type="entry name" value="LON_N"/>
    <property type="match status" value="1"/>
</dbReference>
<dbReference type="RefSeq" id="WP_211469931.1">
    <property type="nucleotide sequence ID" value="NZ_JAGSXH010000090.1"/>
</dbReference>
<dbReference type="Proteomes" id="UP000677913">
    <property type="component" value="Unassembled WGS sequence"/>
</dbReference>
<protein>
    <submittedName>
        <fullName evidence="2">LON peptidase substrate-binding domain-containing protein</fullName>
    </submittedName>
</protein>
<dbReference type="Gene3D" id="2.30.130.40">
    <property type="entry name" value="LON domain-like"/>
    <property type="match status" value="1"/>
</dbReference>
<dbReference type="PANTHER" id="PTHR46732:SF8">
    <property type="entry name" value="ATP-DEPENDENT PROTEASE LA (LON) DOMAIN PROTEIN"/>
    <property type="match status" value="1"/>
</dbReference>
<dbReference type="SUPFAM" id="SSF88697">
    <property type="entry name" value="PUA domain-like"/>
    <property type="match status" value="1"/>
</dbReference>
<evidence type="ECO:0000313" key="3">
    <source>
        <dbReference type="Proteomes" id="UP000677913"/>
    </source>
</evidence>
<feature type="domain" description="Lon N-terminal" evidence="1">
    <location>
        <begin position="2"/>
        <end position="201"/>
    </location>
</feature>
<keyword evidence="3" id="KW-1185">Reference proteome</keyword>
<dbReference type="EMBL" id="JAGSXH010000090">
    <property type="protein sequence ID" value="MBS2965576.1"/>
    <property type="molecule type" value="Genomic_DNA"/>
</dbReference>
<proteinExistence type="predicted"/>
<organism evidence="2 3">
    <name type="scientific">Actinocrinis puniceicyclus</name>
    <dbReference type="NCBI Taxonomy" id="977794"/>
    <lineage>
        <taxon>Bacteria</taxon>
        <taxon>Bacillati</taxon>
        <taxon>Actinomycetota</taxon>
        <taxon>Actinomycetes</taxon>
        <taxon>Catenulisporales</taxon>
        <taxon>Actinospicaceae</taxon>
        <taxon>Actinocrinis</taxon>
    </lineage>
</organism>
<dbReference type="InterPro" id="IPR015947">
    <property type="entry name" value="PUA-like_sf"/>
</dbReference>
<accession>A0A8J7WNE0</accession>
<comment type="caution">
    <text evidence="2">The sequence shown here is derived from an EMBL/GenBank/DDBJ whole genome shotgun (WGS) entry which is preliminary data.</text>
</comment>
<reference evidence="2" key="1">
    <citation type="submission" date="2021-04" db="EMBL/GenBank/DDBJ databases">
        <title>Genome based classification of Actinospica acidithermotolerans sp. nov., an actinobacterium isolated from an Indonesian hot spring.</title>
        <authorList>
            <person name="Kusuma A.B."/>
            <person name="Putra K.E."/>
            <person name="Nafisah S."/>
            <person name="Loh J."/>
            <person name="Nouioui I."/>
            <person name="Goodfellow M."/>
        </authorList>
    </citation>
    <scope>NUCLEOTIDE SEQUENCE</scope>
    <source>
        <strain evidence="2">DSM 45618</strain>
    </source>
</reference>
<sequence length="220" mass="24389">MATTLPLFPLGSVLFPGVVLPLHIFEPRYRRMVADLREMPEGEARQFGVVAIRDGREIGAQSVESVYDIGCTARISALEAHDDGRYSLVTTGVQRFRLLDVDGSGPYLVGEVEFLEESSDTRAEALKTSSTALLLGYQRALAGLRGVRTGGIPELPDDPTVLSYLIAAAMVLDLRDKQRLLATPDTATRLQREQVLLRRETMLIKELRTLPAVDLLRRDR</sequence>
<dbReference type="Gene3D" id="1.20.58.1480">
    <property type="match status" value="1"/>
</dbReference>
<dbReference type="PANTHER" id="PTHR46732">
    <property type="entry name" value="ATP-DEPENDENT PROTEASE LA (LON) DOMAIN PROTEIN"/>
    <property type="match status" value="1"/>
</dbReference>
<gene>
    <name evidence="2" type="ORF">KGA66_21175</name>
</gene>
<dbReference type="InterPro" id="IPR046336">
    <property type="entry name" value="Lon_prtase_N_sf"/>
</dbReference>
<dbReference type="AlphaFoldDB" id="A0A8J7WNE0"/>